<dbReference type="InterPro" id="IPR053709">
    <property type="entry name" value="eRP_eS24_sf"/>
</dbReference>
<dbReference type="Gene3D" id="3.30.70.3370">
    <property type="match status" value="1"/>
</dbReference>
<proteinExistence type="inferred from homology"/>
<evidence type="ECO:0000313" key="3">
    <source>
        <dbReference type="EMBL" id="EQD60806.1"/>
    </source>
</evidence>
<reference evidence="3" key="1">
    <citation type="submission" date="2013-08" db="EMBL/GenBank/DDBJ databases">
        <authorList>
            <person name="Mendez C."/>
            <person name="Richter M."/>
            <person name="Ferrer M."/>
            <person name="Sanchez J."/>
        </authorList>
    </citation>
    <scope>NUCLEOTIDE SEQUENCE</scope>
</reference>
<dbReference type="GO" id="GO:0006412">
    <property type="term" value="P:translation"/>
    <property type="evidence" value="ECO:0007669"/>
    <property type="project" value="InterPro"/>
</dbReference>
<keyword evidence="2" id="KW-0687">Ribonucleoprotein</keyword>
<sequence>MKAYKENSLLKRKEVKYRVTFSTESTPNRAKIKEIIAKNFSASPELVIVDRNIQETGKHEVIGYSKIYADKNSAMLYEPNYELFRNGLKEKKAEGQ</sequence>
<dbReference type="HAMAP" id="MF_00545">
    <property type="entry name" value="Ribosomal_eS24"/>
    <property type="match status" value="1"/>
</dbReference>
<keyword evidence="1 3" id="KW-0689">Ribosomal protein</keyword>
<dbReference type="GO" id="GO:0005840">
    <property type="term" value="C:ribosome"/>
    <property type="evidence" value="ECO:0007669"/>
    <property type="project" value="UniProtKB-KW"/>
</dbReference>
<gene>
    <name evidence="3" type="ORF">B2A_03490</name>
</gene>
<dbReference type="InterPro" id="IPR012678">
    <property type="entry name" value="Ribosomal_uL23/eL15/eS24_sf"/>
</dbReference>
<name>T1AJR8_9ZZZZ</name>
<dbReference type="GO" id="GO:1990904">
    <property type="term" value="C:ribonucleoprotein complex"/>
    <property type="evidence" value="ECO:0007669"/>
    <property type="project" value="UniProtKB-KW"/>
</dbReference>
<dbReference type="GO" id="GO:0003735">
    <property type="term" value="F:structural constituent of ribosome"/>
    <property type="evidence" value="ECO:0007669"/>
    <property type="project" value="InterPro"/>
</dbReference>
<dbReference type="PANTHER" id="PTHR10496">
    <property type="entry name" value="40S RIBOSOMAL PROTEIN S24"/>
    <property type="match status" value="1"/>
</dbReference>
<dbReference type="Pfam" id="PF01282">
    <property type="entry name" value="Ribosomal_S24e"/>
    <property type="match status" value="1"/>
</dbReference>
<dbReference type="EMBL" id="AUZZ01002340">
    <property type="protein sequence ID" value="EQD60806.1"/>
    <property type="molecule type" value="Genomic_DNA"/>
</dbReference>
<organism evidence="3">
    <name type="scientific">mine drainage metagenome</name>
    <dbReference type="NCBI Taxonomy" id="410659"/>
    <lineage>
        <taxon>unclassified sequences</taxon>
        <taxon>metagenomes</taxon>
        <taxon>ecological metagenomes</taxon>
    </lineage>
</organism>
<protein>
    <submittedName>
        <fullName evidence="3">30S ribosomal protein S24e</fullName>
    </submittedName>
</protein>
<dbReference type="SUPFAM" id="SSF54189">
    <property type="entry name" value="Ribosomal proteins S24e, L23 and L15e"/>
    <property type="match status" value="1"/>
</dbReference>
<evidence type="ECO:0000256" key="1">
    <source>
        <dbReference type="ARBA" id="ARBA00022980"/>
    </source>
</evidence>
<accession>T1AJR8</accession>
<evidence type="ECO:0000256" key="2">
    <source>
        <dbReference type="ARBA" id="ARBA00023274"/>
    </source>
</evidence>
<reference evidence="3" key="2">
    <citation type="journal article" date="2014" name="ISME J.">
        <title>Microbial stratification in low pH oxic and suboxic macroscopic growths along an acid mine drainage.</title>
        <authorList>
            <person name="Mendez-Garcia C."/>
            <person name="Mesa V."/>
            <person name="Sprenger R.R."/>
            <person name="Richter M."/>
            <person name="Diez M.S."/>
            <person name="Solano J."/>
            <person name="Bargiela R."/>
            <person name="Golyshina O.V."/>
            <person name="Manteca A."/>
            <person name="Ramos J.L."/>
            <person name="Gallego J.R."/>
            <person name="Llorente I."/>
            <person name="Martins Dos Santos V.A."/>
            <person name="Jensen O.N."/>
            <person name="Pelaez A.I."/>
            <person name="Sanchez J."/>
            <person name="Ferrer M."/>
        </authorList>
    </citation>
    <scope>NUCLEOTIDE SEQUENCE</scope>
</reference>
<comment type="caution">
    <text evidence="3">The sequence shown here is derived from an EMBL/GenBank/DDBJ whole genome shotgun (WGS) entry which is preliminary data.</text>
</comment>
<dbReference type="AlphaFoldDB" id="T1AJR8"/>
<dbReference type="InterPro" id="IPR001976">
    <property type="entry name" value="Ribosomal_eS24"/>
</dbReference>